<dbReference type="InterPro" id="IPR029044">
    <property type="entry name" value="Nucleotide-diphossugar_trans"/>
</dbReference>
<proteinExistence type="predicted"/>
<feature type="domain" description="Glycosyltransferase 2-like" evidence="1">
    <location>
        <begin position="8"/>
        <end position="141"/>
    </location>
</feature>
<accession>A0A1I5BC13</accession>
<dbReference type="PANTHER" id="PTHR43179:SF7">
    <property type="entry name" value="RHAMNOSYLTRANSFERASE WBBL"/>
    <property type="match status" value="1"/>
</dbReference>
<dbReference type="Proteomes" id="UP000198705">
    <property type="component" value="Unassembled WGS sequence"/>
</dbReference>
<dbReference type="GO" id="GO:0016740">
    <property type="term" value="F:transferase activity"/>
    <property type="evidence" value="ECO:0007669"/>
    <property type="project" value="UniProtKB-KW"/>
</dbReference>
<dbReference type="EMBL" id="FOVN01000003">
    <property type="protein sequence ID" value="SFN72217.1"/>
    <property type="molecule type" value="Genomic_DNA"/>
</dbReference>
<dbReference type="CDD" id="cd04186">
    <property type="entry name" value="GT_2_like_c"/>
    <property type="match status" value="1"/>
</dbReference>
<dbReference type="AlphaFoldDB" id="A0A1I5BC13"/>
<dbReference type="Pfam" id="PF00535">
    <property type="entry name" value="Glycos_transf_2"/>
    <property type="match status" value="1"/>
</dbReference>
<name>A0A1I5BC13_9FLAO</name>
<evidence type="ECO:0000313" key="3">
    <source>
        <dbReference type="Proteomes" id="UP000198705"/>
    </source>
</evidence>
<reference evidence="3" key="1">
    <citation type="submission" date="2016-10" db="EMBL/GenBank/DDBJ databases">
        <authorList>
            <person name="Varghese N."/>
            <person name="Submissions S."/>
        </authorList>
    </citation>
    <scope>NUCLEOTIDE SEQUENCE [LARGE SCALE GENOMIC DNA]</scope>
    <source>
        <strain evidence="3">DSM 23925</strain>
    </source>
</reference>
<dbReference type="STRING" id="649333.SAMN04487989_1035"/>
<dbReference type="InterPro" id="IPR001173">
    <property type="entry name" value="Glyco_trans_2-like"/>
</dbReference>
<protein>
    <submittedName>
        <fullName evidence="2">Glycosyltransferase, GT2 family</fullName>
    </submittedName>
</protein>
<dbReference type="Gene3D" id="3.90.550.10">
    <property type="entry name" value="Spore Coat Polysaccharide Biosynthesis Protein SpsA, Chain A"/>
    <property type="match status" value="1"/>
</dbReference>
<keyword evidence="3" id="KW-1185">Reference proteome</keyword>
<sequence length="305" mass="35285">MNNFSLFIIITTYNSIPWLSSCLDSCKDFPIVVVDNASTDETVSYIERNYPSIILLKQTENLGFGQANNIGIRYALDHGAEHVFLLNQDAYLVDDVLVELLTFQKQHVEYGILSPIHITGDQKKLDKNFSNFMLKEKTKQFYSDFVLGNPLAAVYEVPFVNAAAWLVSKTCLETVGGFDPLFFHYGEDENYCQRVTYHGFKIGVLPRALVIHDRANRKQSKPELFSTDYFKEVEKLYKINFANILTDNDIDLKISKLRQVVFKLIVQLKFKQAKLYQQKVMLLLQLKPLIEKSRRFNVIKDSHYL</sequence>
<evidence type="ECO:0000313" key="2">
    <source>
        <dbReference type="EMBL" id="SFN72217.1"/>
    </source>
</evidence>
<dbReference type="RefSeq" id="WP_092207582.1">
    <property type="nucleotide sequence ID" value="NZ_FOVN01000003.1"/>
</dbReference>
<dbReference type="OrthoDB" id="9771846at2"/>
<evidence type="ECO:0000259" key="1">
    <source>
        <dbReference type="Pfam" id="PF00535"/>
    </source>
</evidence>
<gene>
    <name evidence="2" type="ORF">SAMN04487989_1035</name>
</gene>
<organism evidence="2 3">
    <name type="scientific">Bizionia echini</name>
    <dbReference type="NCBI Taxonomy" id="649333"/>
    <lineage>
        <taxon>Bacteria</taxon>
        <taxon>Pseudomonadati</taxon>
        <taxon>Bacteroidota</taxon>
        <taxon>Flavobacteriia</taxon>
        <taxon>Flavobacteriales</taxon>
        <taxon>Flavobacteriaceae</taxon>
        <taxon>Bizionia</taxon>
    </lineage>
</organism>
<dbReference type="PANTHER" id="PTHR43179">
    <property type="entry name" value="RHAMNOSYLTRANSFERASE WBBL"/>
    <property type="match status" value="1"/>
</dbReference>
<dbReference type="SUPFAM" id="SSF53448">
    <property type="entry name" value="Nucleotide-diphospho-sugar transferases"/>
    <property type="match status" value="1"/>
</dbReference>
<keyword evidence="2" id="KW-0808">Transferase</keyword>